<keyword evidence="8" id="KW-0064">Aspartyl protease</keyword>
<sequence length="810" mass="94962">MSSILERLEQIFDEQLEICSVEQINELVQLMTLTDQECEQRFSENKDLRNSNLLDKYFSKIQFLENKEKVFKITKTKEENSLKEGHYANECPNRQQSPEKVKLIKEAEKEGYYPSENIFDDYTQVYSLKIYQSSTDSDSSSDISSSSTVNLRERIYNYEQVHCCQNELLYSNISNSNFIYIKGNIFLIGYITLTLHCYVDTGRSLCLASKHVIPEDIREETSKDIKVTIINPDTIKLAKVGRNLIVYFSGEPFHIPILYQQETGIPLLLENTFCQLYGPFSQWIDRISFHLNEGMILIKTLTKASQIGKTSFLESMKIDSLAKQIPGTNITQEVIKPERFFLEIKRYQKIEELLEKLCSENPIDPEKSNCWMNASLELIDPKTVVREKPMKYSPQDREEFGKQIKELLEVKLIIPSKSGQMSPGFLLENEAERRRGKKRMVENYKAINAATKGDSHNLPCIQELLSRLRLKRCFSIFEQSHGFWQVLINQEPRLLTAFTSPDGHYQWRVVLFGLKQAPSIYERQKQNALRGLENYCTVYVDDIILFSDSVEKQYSHVLSVFKTTESYGIIRSSIKTNLFNPMINYLSYHIYQGTHCPLKHILENLHKFQNTLEDKKHFPRYLGVLTYAESYIQKLADLWKLLQVKLKTDYVWKWKQSDTRNNIQIKKILTRFPKLYLPKEKEFLIIETDSSNDYWRGVLKANTDAKEEVCTYPTGSFKTGERIYDSNYNELLIIKNIISKFSIYLTPVKFLVSTDSRNFTYFLKTKILGDNKQGRLVRWQMWFSRYFFDIEHIEGEKNVLADCLTRDFQN</sequence>
<dbReference type="GO" id="GO:0004519">
    <property type="term" value="F:endonuclease activity"/>
    <property type="evidence" value="ECO:0007669"/>
    <property type="project" value="UniProtKB-KW"/>
</dbReference>
<feature type="domain" description="Reverse transcriptase" evidence="13">
    <location>
        <begin position="435"/>
        <end position="590"/>
    </location>
</feature>
<evidence type="ECO:0000259" key="15">
    <source>
        <dbReference type="Pfam" id="PF17917"/>
    </source>
</evidence>
<keyword evidence="5" id="KW-0808">Transferase</keyword>
<evidence type="ECO:0000256" key="10">
    <source>
        <dbReference type="ARBA" id="ARBA00022801"/>
    </source>
</evidence>
<evidence type="ECO:0000256" key="5">
    <source>
        <dbReference type="ARBA" id="ARBA00022679"/>
    </source>
</evidence>
<proteinExistence type="inferred from homology"/>
<dbReference type="InterPro" id="IPR051320">
    <property type="entry name" value="Viral_Replic_Matur_Polypro"/>
</dbReference>
<feature type="domain" description="Peptidase A3A" evidence="14">
    <location>
        <begin position="175"/>
        <end position="362"/>
    </location>
</feature>
<dbReference type="InterPro" id="IPR041373">
    <property type="entry name" value="RT_RNaseH"/>
</dbReference>
<evidence type="ECO:0000313" key="16">
    <source>
        <dbReference type="EMBL" id="AGR88238.1"/>
    </source>
</evidence>
<dbReference type="PANTHER" id="PTHR33064:SF37">
    <property type="entry name" value="RIBONUCLEASE H"/>
    <property type="match status" value="1"/>
</dbReference>
<dbReference type="GO" id="GO:0003964">
    <property type="term" value="F:RNA-directed DNA polymerase activity"/>
    <property type="evidence" value="ECO:0007669"/>
    <property type="project" value="UniProtKB-KW"/>
</dbReference>
<dbReference type="Gene3D" id="3.10.10.10">
    <property type="entry name" value="HIV Type 1 Reverse Transcriptase, subunit A, domain 1"/>
    <property type="match status" value="1"/>
</dbReference>
<evidence type="ECO:0000256" key="2">
    <source>
        <dbReference type="ARBA" id="ARBA00012493"/>
    </source>
</evidence>
<dbReference type="SUPFAM" id="SSF56672">
    <property type="entry name" value="DNA/RNA polymerases"/>
    <property type="match status" value="1"/>
</dbReference>
<dbReference type="EMBL" id="KC877995">
    <property type="protein sequence ID" value="AGR88238.1"/>
    <property type="molecule type" value="Genomic_DNA"/>
</dbReference>
<evidence type="ECO:0000256" key="3">
    <source>
        <dbReference type="ARBA" id="ARBA00013718"/>
    </source>
</evidence>
<dbReference type="InterPro" id="IPR043502">
    <property type="entry name" value="DNA/RNA_pol_sf"/>
</dbReference>
<dbReference type="InterPro" id="IPR043128">
    <property type="entry name" value="Rev_trsase/Diguanyl_cyclase"/>
</dbReference>
<dbReference type="GO" id="GO:0004190">
    <property type="term" value="F:aspartic-type endopeptidase activity"/>
    <property type="evidence" value="ECO:0007669"/>
    <property type="project" value="UniProtKB-KW"/>
</dbReference>
<dbReference type="InterPro" id="IPR000588">
    <property type="entry name" value="Pept_A3A"/>
</dbReference>
<dbReference type="InterPro" id="IPR000477">
    <property type="entry name" value="RT_dom"/>
</dbReference>
<name>S5PVU4_DMV</name>
<dbReference type="Pfam" id="PF17917">
    <property type="entry name" value="RT_RNaseH"/>
    <property type="match status" value="1"/>
</dbReference>
<dbReference type="PRINTS" id="PR00731">
    <property type="entry name" value="CAULIMOPTASE"/>
</dbReference>
<accession>S5PVU4</accession>
<evidence type="ECO:0000256" key="7">
    <source>
        <dbReference type="ARBA" id="ARBA00022722"/>
    </source>
</evidence>
<reference evidence="16" key="1">
    <citation type="journal article" date="2014" name="Virus Genes">
        <title>Comparative analysis of endogenous plant pararetroviruses in cultivated and wild Dahlia spp.</title>
        <authorList>
            <person name="Almeyda C.V."/>
            <person name="Eid S.G."/>
            <person name="Saar D."/>
            <person name="Samuitiene M."/>
            <person name="Pappu H.R."/>
        </authorList>
    </citation>
    <scope>NUCLEOTIDE SEQUENCE</scope>
    <source>
        <strain evidence="16">D10-DR</strain>
    </source>
</reference>
<evidence type="ECO:0000256" key="11">
    <source>
        <dbReference type="ARBA" id="ARBA00022918"/>
    </source>
</evidence>
<evidence type="ECO:0000256" key="4">
    <source>
        <dbReference type="ARBA" id="ARBA00022670"/>
    </source>
</evidence>
<evidence type="ECO:0000256" key="9">
    <source>
        <dbReference type="ARBA" id="ARBA00022759"/>
    </source>
</evidence>
<dbReference type="EC" id="2.7.7.49" evidence="2"/>
<comment type="function">
    <text evidence="12">Encodes for at least two polypeptides: protease (PR) and reverse transcriptase (RT). The protease processes the polyprotein in cis. Reverse transcriptase is multifunctional enzyme that converts the viral RNA genome into dsDNA in viral cytoplasmic capsids. This enzyme displays a DNA polymerase activity that can copy either DNA or RNA templates, and a ribonuclease H (RNase H) activity that cleaves the RNA strand of RNA-DNA heteroduplexes in a partially processive 3'- to 5'-endonucleasic mode. Neo-synthesized pregenomic RNA (pgRNA) are encapsidated, and reverse-transcribed inside the nucleocapsid. Partial (+)DNA is synthesized from the (-)DNA template and generates the relaxed circular DNA (RC-DNA) genome. After budding and infection, the RC-DNA migrates in the nucleus, and is converted into a plasmid-like covalently closed circular DNA (cccDNA).</text>
</comment>
<keyword evidence="9" id="KW-0255">Endonuclease</keyword>
<keyword evidence="10" id="KW-0378">Hydrolase</keyword>
<evidence type="ECO:0000259" key="13">
    <source>
        <dbReference type="Pfam" id="PF00078"/>
    </source>
</evidence>
<dbReference type="PANTHER" id="PTHR33064">
    <property type="entry name" value="POL PROTEIN"/>
    <property type="match status" value="1"/>
</dbReference>
<comment type="similarity">
    <text evidence="1">Belongs to the caulimoviridae enzymatic polyprotein family.</text>
</comment>
<feature type="domain" description="Reverse transcriptase RNase H-like" evidence="15">
    <location>
        <begin position="683"/>
        <end position="786"/>
    </location>
</feature>
<keyword evidence="7" id="KW-0540">Nuclease</keyword>
<protein>
    <recommendedName>
        <fullName evidence="3">Enzymatic polyprotein</fullName>
        <ecNumber evidence="2">2.7.7.49</ecNumber>
    </recommendedName>
</protein>
<dbReference type="Gene3D" id="3.30.70.270">
    <property type="match status" value="1"/>
</dbReference>
<keyword evidence="6" id="KW-0548">Nucleotidyltransferase</keyword>
<organism evidence="16">
    <name type="scientific">Dahlia mosaic virus</name>
    <name type="common">DMV</name>
    <dbReference type="NCBI Taxonomy" id="213888"/>
    <lineage>
        <taxon>Viruses</taxon>
        <taxon>Riboviria</taxon>
        <taxon>Pararnavirae</taxon>
        <taxon>Artverviricota</taxon>
        <taxon>Revtraviricetes</taxon>
        <taxon>Ortervirales</taxon>
        <taxon>Caulimoviridae</taxon>
        <taxon>Caulimovirus</taxon>
        <taxon>Caulimovirus tessellodahliae</taxon>
    </lineage>
</organism>
<evidence type="ECO:0000256" key="12">
    <source>
        <dbReference type="ARBA" id="ARBA00025678"/>
    </source>
</evidence>
<dbReference type="CDD" id="cd01647">
    <property type="entry name" value="RT_LTR"/>
    <property type="match status" value="1"/>
</dbReference>
<keyword evidence="11 16" id="KW-0695">RNA-directed DNA polymerase</keyword>
<dbReference type="GO" id="GO:0006508">
    <property type="term" value="P:proteolysis"/>
    <property type="evidence" value="ECO:0007669"/>
    <property type="project" value="UniProtKB-KW"/>
</dbReference>
<evidence type="ECO:0000256" key="1">
    <source>
        <dbReference type="ARBA" id="ARBA00007938"/>
    </source>
</evidence>
<dbReference type="Pfam" id="PF02160">
    <property type="entry name" value="Peptidase_A3"/>
    <property type="match status" value="1"/>
</dbReference>
<evidence type="ECO:0000256" key="6">
    <source>
        <dbReference type="ARBA" id="ARBA00022695"/>
    </source>
</evidence>
<keyword evidence="4" id="KW-0645">Protease</keyword>
<evidence type="ECO:0000259" key="14">
    <source>
        <dbReference type="Pfam" id="PF02160"/>
    </source>
</evidence>
<dbReference type="Pfam" id="PF00078">
    <property type="entry name" value="RVT_1"/>
    <property type="match status" value="1"/>
</dbReference>
<evidence type="ECO:0000256" key="8">
    <source>
        <dbReference type="ARBA" id="ARBA00022750"/>
    </source>
</evidence>